<dbReference type="InterPro" id="IPR006169">
    <property type="entry name" value="GTP1_OBG_dom"/>
</dbReference>
<evidence type="ECO:0000256" key="9">
    <source>
        <dbReference type="HAMAP-Rule" id="MF_01454"/>
    </source>
</evidence>
<dbReference type="NCBIfam" id="TIGR03595">
    <property type="entry name" value="Obg_CgtA_exten"/>
    <property type="match status" value="1"/>
</dbReference>
<dbReference type="NCBIfam" id="NF008956">
    <property type="entry name" value="PRK12299.1"/>
    <property type="match status" value="1"/>
</dbReference>
<evidence type="ECO:0000256" key="3">
    <source>
        <dbReference type="ARBA" id="ARBA00022490"/>
    </source>
</evidence>
<evidence type="ECO:0000256" key="8">
    <source>
        <dbReference type="ARBA" id="ARBA00023134"/>
    </source>
</evidence>
<dbReference type="NCBIfam" id="NF008954">
    <property type="entry name" value="PRK12296.1"/>
    <property type="match status" value="1"/>
</dbReference>
<dbReference type="InterPro" id="IPR006074">
    <property type="entry name" value="GTP1-OBG_CS"/>
</dbReference>
<dbReference type="Pfam" id="PF09269">
    <property type="entry name" value="DUF1967"/>
    <property type="match status" value="1"/>
</dbReference>
<keyword evidence="5 9" id="KW-0547">Nucleotide-binding</keyword>
<dbReference type="AlphaFoldDB" id="A0A0U2XB37"/>
<dbReference type="SUPFAM" id="SSF102741">
    <property type="entry name" value="Obg GTP-binding protein C-terminal domain"/>
    <property type="match status" value="1"/>
</dbReference>
<evidence type="ECO:0000256" key="10">
    <source>
        <dbReference type="SAM" id="MobiDB-lite"/>
    </source>
</evidence>
<reference evidence="15" key="1">
    <citation type="submission" date="2015-12" db="EMBL/GenBank/DDBJ databases">
        <authorList>
            <person name="Lauer A."/>
            <person name="Humrighouse B."/>
            <person name="Loparev V."/>
            <person name="Shewmaker P.L."/>
            <person name="Whitney A.M."/>
            <person name="McLaughlin R.W."/>
        </authorList>
    </citation>
    <scope>NUCLEOTIDE SEQUENCE [LARGE SCALE GENOMIC DNA]</scope>
    <source>
        <strain evidence="15">LMG 26678</strain>
    </source>
</reference>
<evidence type="ECO:0000256" key="2">
    <source>
        <dbReference type="ARBA" id="ARBA00007699"/>
    </source>
</evidence>
<evidence type="ECO:0000256" key="7">
    <source>
        <dbReference type="ARBA" id="ARBA00022842"/>
    </source>
</evidence>
<feature type="binding site" evidence="9">
    <location>
        <begin position="284"/>
        <end position="287"/>
    </location>
    <ligand>
        <name>GTP</name>
        <dbReference type="ChEBI" id="CHEBI:37565"/>
    </ligand>
</feature>
<dbReference type="InterPro" id="IPR045086">
    <property type="entry name" value="OBG_GTPase"/>
</dbReference>
<feature type="domain" description="OCT" evidence="12">
    <location>
        <begin position="359"/>
        <end position="437"/>
    </location>
</feature>
<evidence type="ECO:0000256" key="4">
    <source>
        <dbReference type="ARBA" id="ARBA00022723"/>
    </source>
</evidence>
<dbReference type="FunFam" id="3.40.50.300:FF:000515">
    <property type="entry name" value="GTPase Obg"/>
    <property type="match status" value="1"/>
</dbReference>
<gene>
    <name evidence="14" type="primary">obgE</name>
    <name evidence="9" type="synonym">obg</name>
    <name evidence="14" type="ORF">ATZ35_13395</name>
</gene>
<dbReference type="SUPFAM" id="SSF52540">
    <property type="entry name" value="P-loop containing nucleoside triphosphate hydrolases"/>
    <property type="match status" value="1"/>
</dbReference>
<dbReference type="Gene3D" id="3.30.300.350">
    <property type="entry name" value="GTP-binding protein OBG, C-terminal domain"/>
    <property type="match status" value="1"/>
</dbReference>
<dbReference type="PROSITE" id="PS51883">
    <property type="entry name" value="OBG"/>
    <property type="match status" value="1"/>
</dbReference>
<evidence type="ECO:0000259" key="11">
    <source>
        <dbReference type="PROSITE" id="PS51710"/>
    </source>
</evidence>
<dbReference type="FunFam" id="2.70.210.12:FF:000001">
    <property type="entry name" value="GTPase Obg"/>
    <property type="match status" value="1"/>
</dbReference>
<dbReference type="EMBL" id="CP013655">
    <property type="protein sequence ID" value="ALS38103.1"/>
    <property type="molecule type" value="Genomic_DNA"/>
</dbReference>
<proteinExistence type="inferred from homology"/>
<evidence type="ECO:0000259" key="13">
    <source>
        <dbReference type="PROSITE" id="PS51883"/>
    </source>
</evidence>
<dbReference type="PRINTS" id="PR00326">
    <property type="entry name" value="GTP1OBG"/>
</dbReference>
<comment type="subunit">
    <text evidence="9">Monomer.</text>
</comment>
<dbReference type="InterPro" id="IPR014100">
    <property type="entry name" value="GTP-bd_Obg/CgtA"/>
</dbReference>
<feature type="binding site" evidence="9">
    <location>
        <position position="194"/>
    </location>
    <ligand>
        <name>Mg(2+)</name>
        <dbReference type="ChEBI" id="CHEBI:18420"/>
    </ligand>
</feature>
<comment type="function">
    <text evidence="9">An essential GTPase which binds GTP, GDP and possibly (p)ppGpp with moderate affinity, with high nucleotide exchange rates and a fairly low GTP hydrolysis rate. Plays a role in control of the cell cycle, stress response, ribosome biogenesis and in those bacteria that undergo differentiation, in morphogenesis control.</text>
</comment>
<feature type="binding site" evidence="9">
    <location>
        <begin position="167"/>
        <end position="174"/>
    </location>
    <ligand>
        <name>GTP</name>
        <dbReference type="ChEBI" id="CHEBI:37565"/>
    </ligand>
</feature>
<dbReference type="NCBIfam" id="TIGR02729">
    <property type="entry name" value="Obg_CgtA"/>
    <property type="match status" value="1"/>
</dbReference>
<dbReference type="InterPro" id="IPR036726">
    <property type="entry name" value="GTP1_OBG_dom_sf"/>
</dbReference>
<dbReference type="Gene3D" id="2.70.210.12">
    <property type="entry name" value="GTP1/OBG domain"/>
    <property type="match status" value="1"/>
</dbReference>
<dbReference type="InterPro" id="IPR015349">
    <property type="entry name" value="OCT_dom"/>
</dbReference>
<dbReference type="InterPro" id="IPR031167">
    <property type="entry name" value="G_OBG"/>
</dbReference>
<keyword evidence="6 9" id="KW-0378">Hydrolase</keyword>
<feature type="binding site" evidence="9">
    <location>
        <position position="174"/>
    </location>
    <ligand>
        <name>Mg(2+)</name>
        <dbReference type="ChEBI" id="CHEBI:18420"/>
    </ligand>
</feature>
<feature type="region of interest" description="Disordered" evidence="10">
    <location>
        <begin position="69"/>
        <end position="95"/>
    </location>
</feature>
<dbReference type="NCBIfam" id="NF008955">
    <property type="entry name" value="PRK12297.1"/>
    <property type="match status" value="1"/>
</dbReference>
<keyword evidence="15" id="KW-1185">Reference proteome</keyword>
<dbReference type="Gene3D" id="3.40.50.300">
    <property type="entry name" value="P-loop containing nucleotide triphosphate hydrolases"/>
    <property type="match status" value="1"/>
</dbReference>
<dbReference type="InterPro" id="IPR036346">
    <property type="entry name" value="GTP-bd_prot_GTP1/OBG_C_sf"/>
</dbReference>
<dbReference type="GO" id="GO:0005525">
    <property type="term" value="F:GTP binding"/>
    <property type="evidence" value="ECO:0007669"/>
    <property type="project" value="UniProtKB-UniRule"/>
</dbReference>
<evidence type="ECO:0000313" key="15">
    <source>
        <dbReference type="Proteomes" id="UP000067523"/>
    </source>
</evidence>
<dbReference type="SUPFAM" id="SSF82051">
    <property type="entry name" value="Obg GTP-binding protein N-terminal domain"/>
    <property type="match status" value="1"/>
</dbReference>
<accession>A0A0U2XB37</accession>
<evidence type="ECO:0000256" key="5">
    <source>
        <dbReference type="ARBA" id="ARBA00022741"/>
    </source>
</evidence>
<dbReference type="EC" id="3.6.5.-" evidence="9"/>
<dbReference type="GO" id="GO:0005737">
    <property type="term" value="C:cytoplasm"/>
    <property type="evidence" value="ECO:0007669"/>
    <property type="project" value="UniProtKB-SubCell"/>
</dbReference>
<keyword evidence="4 9" id="KW-0479">Metal-binding</keyword>
<dbReference type="PROSITE" id="PS00905">
    <property type="entry name" value="GTP1_OBG"/>
    <property type="match status" value="1"/>
</dbReference>
<feature type="domain" description="Obg" evidence="13">
    <location>
        <begin position="2"/>
        <end position="160"/>
    </location>
</feature>
<evidence type="ECO:0000259" key="12">
    <source>
        <dbReference type="PROSITE" id="PS51881"/>
    </source>
</evidence>
<dbReference type="InterPro" id="IPR006073">
    <property type="entry name" value="GTP-bd"/>
</dbReference>
<feature type="domain" description="OBG-type G" evidence="11">
    <location>
        <begin position="161"/>
        <end position="339"/>
    </location>
</feature>
<feature type="binding site" evidence="9">
    <location>
        <begin position="214"/>
        <end position="217"/>
    </location>
    <ligand>
        <name>GTP</name>
        <dbReference type="ChEBI" id="CHEBI:37565"/>
    </ligand>
</feature>
<dbReference type="STRING" id="118060.ATZ35_13395"/>
<dbReference type="InterPro" id="IPR027417">
    <property type="entry name" value="P-loop_NTPase"/>
</dbReference>
<dbReference type="HAMAP" id="MF_01454">
    <property type="entry name" value="GTPase_Obg"/>
    <property type="match status" value="1"/>
</dbReference>
<evidence type="ECO:0000313" key="14">
    <source>
        <dbReference type="EMBL" id="ALS38103.1"/>
    </source>
</evidence>
<dbReference type="GO" id="GO:0003924">
    <property type="term" value="F:GTPase activity"/>
    <property type="evidence" value="ECO:0007669"/>
    <property type="project" value="UniProtKB-UniRule"/>
</dbReference>
<dbReference type="PANTHER" id="PTHR11702:SF31">
    <property type="entry name" value="MITOCHONDRIAL RIBOSOME-ASSOCIATED GTPASE 2"/>
    <property type="match status" value="1"/>
</dbReference>
<feature type="binding site" evidence="9">
    <location>
        <begin position="320"/>
        <end position="322"/>
    </location>
    <ligand>
        <name>GTP</name>
        <dbReference type="ChEBI" id="CHEBI:37565"/>
    </ligand>
</feature>
<keyword evidence="7 9" id="KW-0460">Magnesium</keyword>
<organism evidence="14 15">
    <name type="scientific">Enterococcus rotai</name>
    <dbReference type="NCBI Taxonomy" id="118060"/>
    <lineage>
        <taxon>Bacteria</taxon>
        <taxon>Bacillati</taxon>
        <taxon>Bacillota</taxon>
        <taxon>Bacilli</taxon>
        <taxon>Lactobacillales</taxon>
        <taxon>Enterococcaceae</taxon>
        <taxon>Enterococcus</taxon>
    </lineage>
</organism>
<evidence type="ECO:0000256" key="6">
    <source>
        <dbReference type="ARBA" id="ARBA00022801"/>
    </source>
</evidence>
<dbReference type="KEGG" id="erx:ATZ35_13395"/>
<keyword evidence="8 9" id="KW-0342">GTP-binding</keyword>
<dbReference type="Proteomes" id="UP000067523">
    <property type="component" value="Chromosome"/>
</dbReference>
<dbReference type="Pfam" id="PF01018">
    <property type="entry name" value="GTP1_OBG"/>
    <property type="match status" value="1"/>
</dbReference>
<dbReference type="PANTHER" id="PTHR11702">
    <property type="entry name" value="DEVELOPMENTALLY REGULATED GTP-BINDING PROTEIN-RELATED"/>
    <property type="match status" value="1"/>
</dbReference>
<dbReference type="Pfam" id="PF01926">
    <property type="entry name" value="MMR_HSR1"/>
    <property type="match status" value="1"/>
</dbReference>
<dbReference type="PROSITE" id="PS51881">
    <property type="entry name" value="OCT"/>
    <property type="match status" value="1"/>
</dbReference>
<comment type="cofactor">
    <cofactor evidence="1 9">
        <name>Mg(2+)</name>
        <dbReference type="ChEBI" id="CHEBI:18420"/>
    </cofactor>
</comment>
<dbReference type="CDD" id="cd01898">
    <property type="entry name" value="Obg"/>
    <property type="match status" value="1"/>
</dbReference>
<dbReference type="RefSeq" id="WP_279614909.1">
    <property type="nucleotide sequence ID" value="NZ_CP013655.1"/>
</dbReference>
<comment type="similarity">
    <text evidence="2 9">Belongs to the TRAFAC class OBG-HflX-like GTPase superfamily. OBG GTPase family.</text>
</comment>
<name>A0A0U2XB37_9ENTE</name>
<comment type="subcellular location">
    <subcellularLocation>
        <location evidence="9">Cytoplasm</location>
    </subcellularLocation>
</comment>
<dbReference type="PROSITE" id="PS51710">
    <property type="entry name" value="G_OBG"/>
    <property type="match status" value="1"/>
</dbReference>
<dbReference type="GO" id="GO:0000287">
    <property type="term" value="F:magnesium ion binding"/>
    <property type="evidence" value="ECO:0007669"/>
    <property type="project" value="InterPro"/>
</dbReference>
<feature type="binding site" evidence="9">
    <location>
        <begin position="192"/>
        <end position="196"/>
    </location>
    <ligand>
        <name>GTP</name>
        <dbReference type="ChEBI" id="CHEBI:37565"/>
    </ligand>
</feature>
<keyword evidence="3 9" id="KW-0963">Cytoplasm</keyword>
<protein>
    <recommendedName>
        <fullName evidence="9">GTPase Obg</fullName>
        <ecNumber evidence="9">3.6.5.-</ecNumber>
    </recommendedName>
    <alternativeName>
        <fullName evidence="9">GTP-binding protein Obg</fullName>
    </alternativeName>
</protein>
<evidence type="ECO:0000256" key="1">
    <source>
        <dbReference type="ARBA" id="ARBA00001946"/>
    </source>
</evidence>
<sequence>MSMFLDQVTIDVKAGKGGDGMVAFRREKYVPDGGPAGGDGGQGGDVILVVEEGLRTLMDFRFNRHFKAQPGENGMSKGMHGRGSENTFVKVPPGTTVRDAETGTLIGDLIENGQTLTVAKGGRGGRGNIRFASAKNPAPEIAENGEPGQERKIELELKVLADVGLVGFPSVGKSTLLSVISSARPKIGAYHFTTLVPNLGMVSTSDGRSFAAADLPGLIEGASQGVGLGTQFLRHIERTRVILHVIDMSGMEGRDPYEDYLAINKELASHNMRLMERPQIIVANKMDMPEAEENLKKFKEKIEKERTDEYADHLPIFPISGVSRKGIEPLLNATADLIDVTPEFPLYEEEIVEDTVRYGFQPEGPEFTIDRDSDATWILSGESLARLFEMTNFEHDESVMRFARQLRGMGVDEALRARGAKDGDIVRIGEYEFEFVD</sequence>
<dbReference type="GO" id="GO:0042254">
    <property type="term" value="P:ribosome biogenesis"/>
    <property type="evidence" value="ECO:0007669"/>
    <property type="project" value="UniProtKB-UniRule"/>
</dbReference>